<keyword evidence="2" id="KW-1185">Reference proteome</keyword>
<sequence>MSRRNNLVLANVCLVALYGCGGGSDEQSSVVKQSGPAPHVQLTGVKNNSALTMAPRKTDHVLYRSSLARNDSRSGETGFVLNYIPTVINGPQWHIWVDDDSTSTVWSIKKSPAKDTSLPESVIHRVSVTIGSPTLLADKSESVADDNKVKILDDISHSVKTLDLSSAGTSMYPNWSGKMALTQINTRHVDTASWHKNNGLGTDMLGNVETTRNGDKISISMELPAAGCTLLGEGKPSNSIRKFERFTITGFDKCAFDPARGSNWTPRDYLNTGGLAKANKDGEVAYATTFKNESGAEMLMVGFPALDGVMFMMQKS</sequence>
<accession>A0A7T4ABR8</accession>
<evidence type="ECO:0000313" key="2">
    <source>
        <dbReference type="Proteomes" id="UP000595481"/>
    </source>
</evidence>
<name>A0A7T4ABR8_AERJA</name>
<dbReference type="GeneID" id="69550659"/>
<organism evidence="1 2">
    <name type="scientific">Aeromonas jandaei</name>
    <dbReference type="NCBI Taxonomy" id="650"/>
    <lineage>
        <taxon>Bacteria</taxon>
        <taxon>Pseudomonadati</taxon>
        <taxon>Pseudomonadota</taxon>
        <taxon>Gammaproteobacteria</taxon>
        <taxon>Aeromonadales</taxon>
        <taxon>Aeromonadaceae</taxon>
        <taxon>Aeromonas</taxon>
    </lineage>
</organism>
<dbReference type="RefSeq" id="WP_156128673.1">
    <property type="nucleotide sequence ID" value="NZ_CAWMFX010000014.1"/>
</dbReference>
<protein>
    <submittedName>
        <fullName evidence="1">Uncharacterized protein</fullName>
    </submittedName>
</protein>
<gene>
    <name evidence="1" type="ORF">I6H43_05220</name>
</gene>
<evidence type="ECO:0000313" key="1">
    <source>
        <dbReference type="EMBL" id="QQB20934.1"/>
    </source>
</evidence>
<dbReference type="EMBL" id="CP066092">
    <property type="protein sequence ID" value="QQB20934.1"/>
    <property type="molecule type" value="Genomic_DNA"/>
</dbReference>
<reference evidence="1 2" key="1">
    <citation type="submission" date="2020-12" db="EMBL/GenBank/DDBJ databases">
        <title>FDA dAtabase for Regulatory Grade micrObial Sequences (FDA-ARGOS): Supporting development and validation of Infectious Disease Dx tests.</title>
        <authorList>
            <person name="Sproer C."/>
            <person name="Gronow S."/>
            <person name="Severitt S."/>
            <person name="Schroder I."/>
            <person name="Tallon L."/>
            <person name="Sadzewicz L."/>
            <person name="Zhao X."/>
            <person name="Boylan J."/>
            <person name="Ott S."/>
            <person name="Bowen H."/>
            <person name="Vavikolanu K."/>
            <person name="Mehta A."/>
            <person name="Aluvathingal J."/>
            <person name="Nadendla S."/>
            <person name="Lowell S."/>
            <person name="Myers T."/>
            <person name="Yan Y."/>
            <person name="Sichtig H."/>
        </authorList>
    </citation>
    <scope>NUCLEOTIDE SEQUENCE [LARGE SCALE GENOMIC DNA]</scope>
    <source>
        <strain evidence="1 2">FDAARGOS_986</strain>
    </source>
</reference>
<dbReference type="Proteomes" id="UP000595481">
    <property type="component" value="Chromosome"/>
</dbReference>
<dbReference type="PROSITE" id="PS51257">
    <property type="entry name" value="PROKAR_LIPOPROTEIN"/>
    <property type="match status" value="1"/>
</dbReference>
<proteinExistence type="predicted"/>